<keyword evidence="5" id="KW-0410">Iron transport</keyword>
<keyword evidence="12 16" id="KW-0675">Receptor</keyword>
<dbReference type="PANTHER" id="PTHR32552">
    <property type="entry name" value="FERRICHROME IRON RECEPTOR-RELATED"/>
    <property type="match status" value="1"/>
</dbReference>
<keyword evidence="17" id="KW-1185">Reference proteome</keyword>
<gene>
    <name evidence="16" type="primary">bfrD</name>
    <name evidence="16" type="ORF">WYH_01202</name>
</gene>
<keyword evidence="8" id="KW-0408">Iron</keyword>
<dbReference type="Proteomes" id="UP000034392">
    <property type="component" value="Chromosome"/>
</dbReference>
<dbReference type="OrthoDB" id="9760333at2"/>
<evidence type="ECO:0000256" key="4">
    <source>
        <dbReference type="ARBA" id="ARBA00022452"/>
    </source>
</evidence>
<evidence type="ECO:0000256" key="9">
    <source>
        <dbReference type="ARBA" id="ARBA00023065"/>
    </source>
</evidence>
<dbReference type="InterPro" id="IPR039426">
    <property type="entry name" value="TonB-dep_rcpt-like"/>
</dbReference>
<dbReference type="Gene3D" id="2.170.130.10">
    <property type="entry name" value="TonB-dependent receptor, plug domain"/>
    <property type="match status" value="1"/>
</dbReference>
<evidence type="ECO:0000256" key="15">
    <source>
        <dbReference type="RuleBase" id="RU003357"/>
    </source>
</evidence>
<evidence type="ECO:0000256" key="10">
    <source>
        <dbReference type="ARBA" id="ARBA00023077"/>
    </source>
</evidence>
<evidence type="ECO:0000256" key="2">
    <source>
        <dbReference type="ARBA" id="ARBA00009810"/>
    </source>
</evidence>
<evidence type="ECO:0000256" key="7">
    <source>
        <dbReference type="ARBA" id="ARBA00022729"/>
    </source>
</evidence>
<organism evidence="16 17">
    <name type="scientific">Croceibacterium atlanticum</name>
    <dbReference type="NCBI Taxonomy" id="1267766"/>
    <lineage>
        <taxon>Bacteria</taxon>
        <taxon>Pseudomonadati</taxon>
        <taxon>Pseudomonadota</taxon>
        <taxon>Alphaproteobacteria</taxon>
        <taxon>Sphingomonadales</taxon>
        <taxon>Erythrobacteraceae</taxon>
        <taxon>Croceibacterium</taxon>
    </lineage>
</organism>
<protein>
    <submittedName>
        <fullName evidence="16">TonB-dependent receptor BfrD</fullName>
    </submittedName>
</protein>
<dbReference type="InterPro" id="IPR036942">
    <property type="entry name" value="Beta-barrel_TonB_sf"/>
</dbReference>
<evidence type="ECO:0000256" key="3">
    <source>
        <dbReference type="ARBA" id="ARBA00022448"/>
    </source>
</evidence>
<dbReference type="Pfam" id="PF07715">
    <property type="entry name" value="Plug"/>
    <property type="match status" value="1"/>
</dbReference>
<keyword evidence="4 14" id="KW-1134">Transmembrane beta strand</keyword>
<keyword evidence="10 15" id="KW-0798">TonB box</keyword>
<reference evidence="16" key="1">
    <citation type="submission" date="2015-05" db="EMBL/GenBank/DDBJ databases">
        <title>The complete genome of Altererythrobacter atlanticus strain 26DY36.</title>
        <authorList>
            <person name="Wu Y.-H."/>
            <person name="Cheng H."/>
            <person name="Wu X.-W."/>
        </authorList>
    </citation>
    <scope>NUCLEOTIDE SEQUENCE [LARGE SCALE GENOMIC DNA]</scope>
    <source>
        <strain evidence="16">26DY36</strain>
    </source>
</reference>
<dbReference type="KEGG" id="aay:WYH_01202"/>
<dbReference type="InterPro" id="IPR037066">
    <property type="entry name" value="Plug_dom_sf"/>
</dbReference>
<name>A0A0F7KSJ7_9SPHN</name>
<proteinExistence type="inferred from homology"/>
<dbReference type="NCBIfam" id="TIGR01783">
    <property type="entry name" value="TonB-siderophor"/>
    <property type="match status" value="1"/>
</dbReference>
<dbReference type="EMBL" id="CP011452">
    <property type="protein sequence ID" value="AKH42247.1"/>
    <property type="molecule type" value="Genomic_DNA"/>
</dbReference>
<dbReference type="PROSITE" id="PS52016">
    <property type="entry name" value="TONB_DEPENDENT_REC_3"/>
    <property type="match status" value="1"/>
</dbReference>
<dbReference type="SUPFAM" id="SSF56935">
    <property type="entry name" value="Porins"/>
    <property type="match status" value="1"/>
</dbReference>
<evidence type="ECO:0000256" key="13">
    <source>
        <dbReference type="ARBA" id="ARBA00023237"/>
    </source>
</evidence>
<comment type="subcellular location">
    <subcellularLocation>
        <location evidence="1 14">Cell outer membrane</location>
        <topology evidence="1 14">Multi-pass membrane protein</topology>
    </subcellularLocation>
</comment>
<dbReference type="InterPro" id="IPR000531">
    <property type="entry name" value="Beta-barrel_TonB"/>
</dbReference>
<keyword evidence="7" id="KW-0732">Signal</keyword>
<dbReference type="CDD" id="cd01347">
    <property type="entry name" value="ligand_gated_channel"/>
    <property type="match status" value="1"/>
</dbReference>
<evidence type="ECO:0000256" key="5">
    <source>
        <dbReference type="ARBA" id="ARBA00022496"/>
    </source>
</evidence>
<dbReference type="PATRIC" id="fig|1267766.3.peg.1211"/>
<evidence type="ECO:0000256" key="11">
    <source>
        <dbReference type="ARBA" id="ARBA00023136"/>
    </source>
</evidence>
<dbReference type="GO" id="GO:0038023">
    <property type="term" value="F:signaling receptor activity"/>
    <property type="evidence" value="ECO:0007669"/>
    <property type="project" value="InterPro"/>
</dbReference>
<evidence type="ECO:0000313" key="17">
    <source>
        <dbReference type="Proteomes" id="UP000034392"/>
    </source>
</evidence>
<evidence type="ECO:0000256" key="1">
    <source>
        <dbReference type="ARBA" id="ARBA00004571"/>
    </source>
</evidence>
<keyword evidence="13 14" id="KW-0998">Cell outer membrane</keyword>
<dbReference type="GO" id="GO:0009279">
    <property type="term" value="C:cell outer membrane"/>
    <property type="evidence" value="ECO:0007669"/>
    <property type="project" value="UniProtKB-SubCell"/>
</dbReference>
<keyword evidence="11 14" id="KW-0472">Membrane</keyword>
<dbReference type="Gene3D" id="2.40.170.20">
    <property type="entry name" value="TonB-dependent receptor, beta-barrel domain"/>
    <property type="match status" value="1"/>
</dbReference>
<keyword evidence="3 14" id="KW-0813">Transport</keyword>
<keyword evidence="6 14" id="KW-0812">Transmembrane</keyword>
<dbReference type="PANTHER" id="PTHR32552:SF89">
    <property type="entry name" value="CATECHOLATE SIDEROPHORE RECEPTOR FIU"/>
    <property type="match status" value="1"/>
</dbReference>
<accession>A0A0F7KSJ7</accession>
<evidence type="ECO:0000256" key="14">
    <source>
        <dbReference type="PROSITE-ProRule" id="PRU01360"/>
    </source>
</evidence>
<evidence type="ECO:0000256" key="6">
    <source>
        <dbReference type="ARBA" id="ARBA00022692"/>
    </source>
</evidence>
<dbReference type="STRING" id="1267766.WYH_01202"/>
<evidence type="ECO:0000313" key="16">
    <source>
        <dbReference type="EMBL" id="AKH42247.1"/>
    </source>
</evidence>
<dbReference type="GO" id="GO:0015344">
    <property type="term" value="F:siderophore uptake transmembrane transporter activity"/>
    <property type="evidence" value="ECO:0007669"/>
    <property type="project" value="TreeGrafter"/>
</dbReference>
<evidence type="ECO:0000256" key="8">
    <source>
        <dbReference type="ARBA" id="ARBA00023004"/>
    </source>
</evidence>
<dbReference type="RefSeq" id="WP_046903108.1">
    <property type="nucleotide sequence ID" value="NZ_CP011452.2"/>
</dbReference>
<dbReference type="InterPro" id="IPR010105">
    <property type="entry name" value="TonB_sidphr_rcpt"/>
</dbReference>
<evidence type="ECO:0000256" key="12">
    <source>
        <dbReference type="ARBA" id="ARBA00023170"/>
    </source>
</evidence>
<dbReference type="AlphaFoldDB" id="A0A0F7KSJ7"/>
<dbReference type="GO" id="GO:0015891">
    <property type="term" value="P:siderophore transport"/>
    <property type="evidence" value="ECO:0007669"/>
    <property type="project" value="InterPro"/>
</dbReference>
<dbReference type="Pfam" id="PF00593">
    <property type="entry name" value="TonB_dep_Rec_b-barrel"/>
    <property type="match status" value="1"/>
</dbReference>
<sequence>MRNKGNARRTAGSFVALGCVGFIASAPAMAQDQSQPTRLEGVTVTDTAVNESYKAEEISSPKATAPILNTPRIVNVVTEDVLQDTASFSVEEALRTVPGITLGAGEGGVASADIPFIRGTDATGDVFVDGVRDIGSQTRESFALESIEVSKGPSSAFGGRGAAAGAINLVTKTAREGNFGTAQLTAGTSDLVRIVGDVNQQIADNVAVRVVGMYHDSEVAGRDGVFDDRWGVNPSISVGLGGPLSFSLDYYHYETDAMPDYGVPLTARGQLPDGKRRPADVDYDNFYGLLSRDFQKTNVDAVTLKAQLELAPGVVLSNTTRHSDTRNDYIVTNPDDSAGNVAAGYVWRNIKSRNSKADGVVSNTNLSAIFETGSIGHSLAAGFEFNDTDSTNFGYNVDTGNYRYSGPGTGCELDGALSSYNCTSLSNPDPADPWDGSITLRDTPSLASAREYSLYLFDTITLSDALLLNGGIRWTDFSASGSGSGRGGPYDASNSASFWSWQGGAVYKPNDAVSLYVSYANAKTPPGTTIGEGAENISANNEYYEPQTTENWEAGAKAELFGGGLLLTGAIFRIDRNNITVSDPAGEITDVLDAGRRQGFELGASGIVGPVSMMVGYTFVDSELRDGSENAGNPLPQTPKHNFAATIGWQVTPKLSIGGGAYGSSKRYADAGNLVSADGYIRVDANAQYDINDNFALRVNVNNVFDERYIVKLRNPHFAVPGAGRQALVTLTARY</sequence>
<keyword evidence="9" id="KW-0406">Ion transport</keyword>
<dbReference type="InterPro" id="IPR012910">
    <property type="entry name" value="Plug_dom"/>
</dbReference>
<comment type="similarity">
    <text evidence="2 14 15">Belongs to the TonB-dependent receptor family.</text>
</comment>